<comment type="similarity">
    <text evidence="5">Belongs to the methyltransferase superfamily. Tam family.</text>
</comment>
<dbReference type="InterPro" id="IPR029063">
    <property type="entry name" value="SAM-dependent_MTases_sf"/>
</dbReference>
<keyword evidence="2 5" id="KW-0489">Methyltransferase</keyword>
<evidence type="ECO:0000256" key="5">
    <source>
        <dbReference type="HAMAP-Rule" id="MF_00560"/>
    </source>
</evidence>
<evidence type="ECO:0000256" key="2">
    <source>
        <dbReference type="ARBA" id="ARBA00022603"/>
    </source>
</evidence>
<feature type="domain" description="Methyltransferase" evidence="6">
    <location>
        <begin position="36"/>
        <end position="124"/>
    </location>
</feature>
<evidence type="ECO:0000256" key="3">
    <source>
        <dbReference type="ARBA" id="ARBA00022679"/>
    </source>
</evidence>
<dbReference type="GO" id="GO:0032259">
    <property type="term" value="P:methylation"/>
    <property type="evidence" value="ECO:0007669"/>
    <property type="project" value="UniProtKB-KW"/>
</dbReference>
<accession>A0ABZ2RY91</accession>
<keyword evidence="8" id="KW-1185">Reference proteome</keyword>
<dbReference type="NCBIfam" id="NF002463">
    <property type="entry name" value="PRK01683.1"/>
    <property type="match status" value="1"/>
</dbReference>
<dbReference type="Pfam" id="PF13649">
    <property type="entry name" value="Methyltransf_25"/>
    <property type="match status" value="1"/>
</dbReference>
<proteinExistence type="inferred from homology"/>
<keyword evidence="4 5" id="KW-0949">S-adenosyl-L-methionine</keyword>
<evidence type="ECO:0000256" key="4">
    <source>
        <dbReference type="ARBA" id="ARBA00022691"/>
    </source>
</evidence>
<dbReference type="RefSeq" id="WP_338879677.1">
    <property type="nucleotide sequence ID" value="NZ_CP148753.1"/>
</dbReference>
<comment type="subcellular location">
    <subcellularLocation>
        <location evidence="5">Cytoplasm</location>
    </subcellularLocation>
</comment>
<dbReference type="HAMAP" id="MF_00560">
    <property type="entry name" value="Tran_acon_Me_trans"/>
    <property type="match status" value="1"/>
</dbReference>
<evidence type="ECO:0000259" key="6">
    <source>
        <dbReference type="Pfam" id="PF13649"/>
    </source>
</evidence>
<gene>
    <name evidence="5 7" type="primary">tam</name>
    <name evidence="7" type="ORF">WHX56_29050</name>
</gene>
<dbReference type="InterPro" id="IPR023506">
    <property type="entry name" value="Trans-aconitate_MeTrfase"/>
</dbReference>
<sequence length="257" mass="28219">MTSWSAKQYSAFENERTRPVRDLVAALPNQEVKRAVDLGCGPGNSTEVLAARYPDAELTGLDNSDDMIQAARKRLPALRFELADIAAWNPPQSYDVILANASLQWVPDHDTLYPRLVGKLAPGGSLAVQTPDNLEEPAHRLARQVAGEAPWAASIGGFTHPPRHSAAWYYELLKPHCGRLDVWRTTYHHPLAGAGAVVEWFKGTALRPYLDRLDAEGQAGFLARYQSLIEEAYPALADGTVLLPFPRLFIVAGAREG</sequence>
<dbReference type="EMBL" id="CP148753">
    <property type="protein sequence ID" value="WXR73619.1"/>
    <property type="molecule type" value="Genomic_DNA"/>
</dbReference>
<evidence type="ECO:0000313" key="7">
    <source>
        <dbReference type="EMBL" id="WXR73619.1"/>
    </source>
</evidence>
<dbReference type="EC" id="2.1.1.144" evidence="5"/>
<evidence type="ECO:0000256" key="1">
    <source>
        <dbReference type="ARBA" id="ARBA00022490"/>
    </source>
</evidence>
<dbReference type="CDD" id="cd02440">
    <property type="entry name" value="AdoMet_MTases"/>
    <property type="match status" value="1"/>
</dbReference>
<dbReference type="InterPro" id="IPR041698">
    <property type="entry name" value="Methyltransf_25"/>
</dbReference>
<dbReference type="SUPFAM" id="SSF53335">
    <property type="entry name" value="S-adenosyl-L-methionine-dependent methyltransferases"/>
    <property type="match status" value="1"/>
</dbReference>
<reference evidence="7 8" key="1">
    <citation type="submission" date="2024-03" db="EMBL/GenBank/DDBJ databases">
        <title>Reference genomes for the five species model microbial community.</title>
        <authorList>
            <person name="Padfield D."/>
        </authorList>
    </citation>
    <scope>NUCLEOTIDE SEQUENCE [LARGE SCALE GENOMIC DNA]</scope>
    <source>
        <strain evidence="7 8">AB1</strain>
    </source>
</reference>
<dbReference type="InterPro" id="IPR023149">
    <property type="entry name" value="Trans_acon_MeTrfase_C"/>
</dbReference>
<keyword evidence="3 5" id="KW-0808">Transferase</keyword>
<comment type="catalytic activity">
    <reaction evidence="5">
        <text>trans-aconitate + S-adenosyl-L-methionine = (E)-3-(methoxycarbonyl)pent-2-enedioate + S-adenosyl-L-homocysteine</text>
        <dbReference type="Rhea" id="RHEA:14969"/>
        <dbReference type="ChEBI" id="CHEBI:15708"/>
        <dbReference type="ChEBI" id="CHEBI:57470"/>
        <dbReference type="ChEBI" id="CHEBI:57856"/>
        <dbReference type="ChEBI" id="CHEBI:59789"/>
        <dbReference type="EC" id="2.1.1.144"/>
    </reaction>
</comment>
<dbReference type="PANTHER" id="PTHR43861:SF1">
    <property type="entry name" value="TRANS-ACONITATE 2-METHYLTRANSFERASE"/>
    <property type="match status" value="1"/>
</dbReference>
<name>A0ABZ2RY91_9BURK</name>
<comment type="function">
    <text evidence="5">Catalyzes the S-adenosylmethionine monomethyl esterification of trans-aconitate.</text>
</comment>
<dbReference type="PANTHER" id="PTHR43861">
    <property type="entry name" value="TRANS-ACONITATE 2-METHYLTRANSFERASE-RELATED"/>
    <property type="match status" value="1"/>
</dbReference>
<dbReference type="Gene3D" id="1.10.150.290">
    <property type="entry name" value="S-adenosyl-L-methionine-dependent methyltransferases"/>
    <property type="match status" value="1"/>
</dbReference>
<protein>
    <recommendedName>
        <fullName evidence="5">Trans-aconitate 2-methyltransferase</fullName>
        <ecNumber evidence="5">2.1.1.144</ecNumber>
    </recommendedName>
</protein>
<evidence type="ECO:0000313" key="8">
    <source>
        <dbReference type="Proteomes" id="UP001456224"/>
    </source>
</evidence>
<dbReference type="GO" id="GO:0030798">
    <property type="term" value="F:trans-aconitate 2-methyltransferase activity"/>
    <property type="evidence" value="ECO:0007669"/>
    <property type="project" value="UniProtKB-EC"/>
</dbReference>
<dbReference type="Proteomes" id="UP001456224">
    <property type="component" value="Chromosome"/>
</dbReference>
<dbReference type="Gene3D" id="3.40.50.150">
    <property type="entry name" value="Vaccinia Virus protein VP39"/>
    <property type="match status" value="1"/>
</dbReference>
<keyword evidence="1 5" id="KW-0963">Cytoplasm</keyword>
<organism evidence="7 8">
    <name type="scientific">Achromobacter veterisilvae</name>
    <dbReference type="NCBI Taxonomy" id="2069367"/>
    <lineage>
        <taxon>Bacteria</taxon>
        <taxon>Pseudomonadati</taxon>
        <taxon>Pseudomonadota</taxon>
        <taxon>Betaproteobacteria</taxon>
        <taxon>Burkholderiales</taxon>
        <taxon>Alcaligenaceae</taxon>
        <taxon>Achromobacter</taxon>
    </lineage>
</organism>